<dbReference type="InterPro" id="IPR040608">
    <property type="entry name" value="Snf8/Vps36"/>
</dbReference>
<dbReference type="InterPro" id="IPR036390">
    <property type="entry name" value="WH_DNA-bd_sf"/>
</dbReference>
<keyword evidence="9" id="KW-1185">Reference proteome</keyword>
<name>A0AAV5RP78_STABA</name>
<dbReference type="PROSITE" id="PS51495">
    <property type="entry name" value="GLUE"/>
    <property type="match status" value="1"/>
</dbReference>
<comment type="function">
    <text evidence="6">Component of the ESCRT-II complex (endosomal sorting complex required for transport II), which is required for multivesicular body (MVB) formation and sorting of endosomal cargo proteins into MVBs.</text>
</comment>
<evidence type="ECO:0000256" key="6">
    <source>
        <dbReference type="RuleBase" id="RU367095"/>
    </source>
</evidence>
<evidence type="ECO:0000313" key="9">
    <source>
        <dbReference type="Proteomes" id="UP001362899"/>
    </source>
</evidence>
<comment type="subunit">
    <text evidence="6">Component of the endosomal sorting complex required for transport II (ESCRT-II).</text>
</comment>
<dbReference type="EMBL" id="BTGC01000008">
    <property type="protein sequence ID" value="GMM53225.1"/>
    <property type="molecule type" value="Genomic_DNA"/>
</dbReference>
<feature type="domain" description="GLUE N-terminal" evidence="7">
    <location>
        <begin position="1"/>
        <end position="227"/>
    </location>
</feature>
<evidence type="ECO:0000256" key="3">
    <source>
        <dbReference type="ARBA" id="ARBA00022771"/>
    </source>
</evidence>
<dbReference type="SMART" id="SM00547">
    <property type="entry name" value="ZnF_RBZ"/>
    <property type="match status" value="2"/>
</dbReference>
<evidence type="ECO:0000256" key="1">
    <source>
        <dbReference type="ARBA" id="ARBA00022448"/>
    </source>
</evidence>
<evidence type="ECO:0000259" key="7">
    <source>
        <dbReference type="PROSITE" id="PS51495"/>
    </source>
</evidence>
<comment type="subcellular location">
    <subcellularLocation>
        <location evidence="6">Cytoplasm</location>
    </subcellularLocation>
    <subcellularLocation>
        <location evidence="6">Endosome</location>
    </subcellularLocation>
</comment>
<keyword evidence="4" id="KW-0862">Zinc</keyword>
<dbReference type="InterPro" id="IPR036388">
    <property type="entry name" value="WH-like_DNA-bd_sf"/>
</dbReference>
<dbReference type="InterPro" id="IPR021648">
    <property type="entry name" value="GLUE_dom"/>
</dbReference>
<dbReference type="Proteomes" id="UP001362899">
    <property type="component" value="Unassembled WGS sequence"/>
</dbReference>
<dbReference type="SUPFAM" id="SSF46785">
    <property type="entry name" value="Winged helix' DNA-binding domain"/>
    <property type="match status" value="1"/>
</dbReference>
<sequence length="449" mass="50256">MWIVPALTPGGALVLEAQERVLYEAEVTRVHAMNQYRQGTVVLTSHRFVYIDKVKASSQSLETAVSGLKNIYFIKQAAIKQNVAKYITEENLGKLYVEIASGSNEDWSCAICFSVNRSTLDVCELCGVKREFDLSDSDLSASINLEPEDLPWKPSTRRGQCPGCMHVNHAMLRNCEMCGTELLQRESDYNELYLNLEFKKVNDCQTLYDLLQKTTTKPELNVSESQSSLYGIQKLRIGTKSSVDRSNELLKDINSFQQFKERASEISSLAQQITSTHHDILLGASEPADVAKQIATILVRDNILAEHGGLLTLHECFAIYNERRAIGLISPGLFTQSLKLLDKLGLPVQIRQLESGLKVIESRSHNVQIRQKLLQWIALLSAGAGHSCGVSARDVSEQFKFGIHIALEELQAAEKDGDLCRDEHISGLKFFSNDFRLFRTRNNKISSTA</sequence>
<evidence type="ECO:0000256" key="5">
    <source>
        <dbReference type="ARBA" id="ARBA00022927"/>
    </source>
</evidence>
<evidence type="ECO:0000256" key="2">
    <source>
        <dbReference type="ARBA" id="ARBA00022723"/>
    </source>
</evidence>
<dbReference type="GO" id="GO:0032266">
    <property type="term" value="F:phosphatidylinositol-3-phosphate binding"/>
    <property type="evidence" value="ECO:0007669"/>
    <property type="project" value="UniProtKB-UniRule"/>
</dbReference>
<dbReference type="GO" id="GO:0008270">
    <property type="term" value="F:zinc ion binding"/>
    <property type="evidence" value="ECO:0007669"/>
    <property type="project" value="UniProtKB-KW"/>
</dbReference>
<dbReference type="GO" id="GO:0043130">
    <property type="term" value="F:ubiquitin binding"/>
    <property type="evidence" value="ECO:0007669"/>
    <property type="project" value="UniProtKB-UniRule"/>
</dbReference>
<protein>
    <recommendedName>
        <fullName evidence="6">Vacuolar protein-sorting-associated protein 36</fullName>
    </recommendedName>
    <alternativeName>
        <fullName evidence="6">ESCRT-II complex subunit VPS36</fullName>
    </alternativeName>
</protein>
<dbReference type="GO" id="GO:0043328">
    <property type="term" value="P:protein transport to vacuole involved in ubiquitin-dependent protein catabolic process via the multivesicular body sorting pathway"/>
    <property type="evidence" value="ECO:0007669"/>
    <property type="project" value="UniProtKB-UniRule"/>
</dbReference>
<evidence type="ECO:0000256" key="4">
    <source>
        <dbReference type="ARBA" id="ARBA00022833"/>
    </source>
</evidence>
<keyword evidence="5 6" id="KW-0653">Protein transport</keyword>
<proteinExistence type="inferred from homology"/>
<comment type="similarity">
    <text evidence="6">Belongs to the VPS36 family.</text>
</comment>
<keyword evidence="6" id="KW-0967">Endosome</keyword>
<dbReference type="PANTHER" id="PTHR13128:SF12">
    <property type="entry name" value="VACUOLAR PROTEIN-SORTING-ASSOCIATED PROTEIN 36"/>
    <property type="match status" value="1"/>
</dbReference>
<dbReference type="GO" id="GO:0000814">
    <property type="term" value="C:ESCRT II complex"/>
    <property type="evidence" value="ECO:0007669"/>
    <property type="project" value="UniProtKB-UniRule"/>
</dbReference>
<gene>
    <name evidence="8" type="ORF">DASB73_041880</name>
</gene>
<dbReference type="GO" id="GO:0031902">
    <property type="term" value="C:late endosome membrane"/>
    <property type="evidence" value="ECO:0007669"/>
    <property type="project" value="UniProtKB-UniRule"/>
</dbReference>
<dbReference type="PANTHER" id="PTHR13128">
    <property type="entry name" value="VACUOLAR PROTEIN-SORTING-ASSOCIATED PROTEIN 36"/>
    <property type="match status" value="1"/>
</dbReference>
<organism evidence="8 9">
    <name type="scientific">Starmerella bacillaris</name>
    <name type="common">Yeast</name>
    <name type="synonym">Candida zemplinina</name>
    <dbReference type="NCBI Taxonomy" id="1247836"/>
    <lineage>
        <taxon>Eukaryota</taxon>
        <taxon>Fungi</taxon>
        <taxon>Dikarya</taxon>
        <taxon>Ascomycota</taxon>
        <taxon>Saccharomycotina</taxon>
        <taxon>Dipodascomycetes</taxon>
        <taxon>Dipodascales</taxon>
        <taxon>Trichomonascaceae</taxon>
        <taxon>Starmerella</taxon>
    </lineage>
</organism>
<keyword evidence="1 6" id="KW-0813">Transport</keyword>
<reference evidence="8 9" key="1">
    <citation type="journal article" date="2023" name="Elife">
        <title>Identification of key yeast species and microbe-microbe interactions impacting larval growth of Drosophila in the wild.</title>
        <authorList>
            <person name="Mure A."/>
            <person name="Sugiura Y."/>
            <person name="Maeda R."/>
            <person name="Honda K."/>
            <person name="Sakurai N."/>
            <person name="Takahashi Y."/>
            <person name="Watada M."/>
            <person name="Katoh T."/>
            <person name="Gotoh A."/>
            <person name="Gotoh Y."/>
            <person name="Taniguchi I."/>
            <person name="Nakamura K."/>
            <person name="Hayashi T."/>
            <person name="Katayama T."/>
            <person name="Uemura T."/>
            <person name="Hattori Y."/>
        </authorList>
    </citation>
    <scope>NUCLEOTIDE SEQUENCE [LARGE SCALE GENOMIC DNA]</scope>
    <source>
        <strain evidence="8 9">SB-73</strain>
    </source>
</reference>
<evidence type="ECO:0000313" key="8">
    <source>
        <dbReference type="EMBL" id="GMM53225.1"/>
    </source>
</evidence>
<keyword evidence="6" id="KW-0963">Cytoplasm</keyword>
<dbReference type="InterPro" id="IPR001876">
    <property type="entry name" value="Znf_RanBP2"/>
</dbReference>
<accession>A0AAV5RP78</accession>
<dbReference type="Pfam" id="PF04157">
    <property type="entry name" value="EAP30"/>
    <property type="match status" value="1"/>
</dbReference>
<keyword evidence="3" id="KW-0863">Zinc-finger</keyword>
<dbReference type="AlphaFoldDB" id="A0AAV5RP78"/>
<dbReference type="Gene3D" id="1.10.10.10">
    <property type="entry name" value="Winged helix-like DNA-binding domain superfamily/Winged helix DNA-binding domain"/>
    <property type="match status" value="2"/>
</dbReference>
<comment type="caution">
    <text evidence="8">The sequence shown here is derived from an EMBL/GenBank/DDBJ whole genome shotgun (WGS) entry which is preliminary data.</text>
</comment>
<keyword evidence="2" id="KW-0479">Metal-binding</keyword>
<dbReference type="PROSITE" id="PS01358">
    <property type="entry name" value="ZF_RANBP2_1"/>
    <property type="match status" value="1"/>
</dbReference>
<dbReference type="InterPro" id="IPR037855">
    <property type="entry name" value="Vps36"/>
</dbReference>